<name>A0AAU7F7Q7_9NEIS</name>
<dbReference type="GO" id="GO:0046820">
    <property type="term" value="F:4-amino-4-deoxychorismate synthase activity"/>
    <property type="evidence" value="ECO:0007669"/>
    <property type="project" value="UniProtKB-EC"/>
</dbReference>
<organism evidence="2">
    <name type="scientific">Chitinibacter mangrovi</name>
    <dbReference type="NCBI Taxonomy" id="3153927"/>
    <lineage>
        <taxon>Bacteria</taxon>
        <taxon>Pseudomonadati</taxon>
        <taxon>Pseudomonadota</taxon>
        <taxon>Betaproteobacteria</taxon>
        <taxon>Neisseriales</taxon>
        <taxon>Chitinibacteraceae</taxon>
        <taxon>Chitinibacter</taxon>
    </lineage>
</organism>
<dbReference type="EC" id="2.6.1.85" evidence="2"/>
<feature type="domain" description="Chorismate-utilising enzyme C-terminal" evidence="1">
    <location>
        <begin position="187"/>
        <end position="447"/>
    </location>
</feature>
<sequence>MPKYLTSTLDFVPDLIALAATQPQVFPSLLQSARTQGWDILFALPQTQRIYRADEGATFVADLAALPVESVSLESVSSDVPSPVEFPFHGGWLLYAGYELLETFEPTVPQRFDHTAATQVTGAIRDFPLAALIRCPAAVLLQRETQQATLIAETAEQLAKLQALVSADVAWSPAALKIAEISEDEPQAFLVGAERAKQYIYDGDVFQVNLSRGWDVTLSQAPGVELSPLDVFAHLRAANPAPFSAYLNLGDDVGQIVSSSPERLVSVRDGVVQTRPIAGTFARSLDPVEDAALKERLLNTPKERAEHIMLVDLERNDLGRIAVPGTVKVDELMAVETYAFVHHIESNIRAHTREGINAADVLRALFPGGTITGCPKVRCMQIIRELEDRARLAYTGSLGYINRDGSMDTNILIRTFVQQGSQLYFRAGAGIVADSDPERELQETRHKARGLLRALGDQLA</sequence>
<gene>
    <name evidence="2" type="ORF">ABHF33_12775</name>
</gene>
<protein>
    <submittedName>
        <fullName evidence="2">Aminodeoxychorismate synthase component I</fullName>
        <ecNumber evidence="2">2.6.1.85</ecNumber>
    </submittedName>
</protein>
<dbReference type="EMBL" id="CP157355">
    <property type="protein sequence ID" value="XBL99931.1"/>
    <property type="molecule type" value="Genomic_DNA"/>
</dbReference>
<reference evidence="2" key="1">
    <citation type="submission" date="2024-05" db="EMBL/GenBank/DDBJ databases">
        <authorList>
            <person name="Yang L."/>
            <person name="Pan L."/>
        </authorList>
    </citation>
    <scope>NUCLEOTIDE SEQUENCE</scope>
    <source>
        <strain evidence="2">FCG-7</strain>
    </source>
</reference>
<keyword evidence="2" id="KW-0032">Aminotransferase</keyword>
<keyword evidence="2" id="KW-0808">Transferase</keyword>
<dbReference type="GO" id="GO:0000162">
    <property type="term" value="P:L-tryptophan biosynthetic process"/>
    <property type="evidence" value="ECO:0007669"/>
    <property type="project" value="TreeGrafter"/>
</dbReference>
<dbReference type="Pfam" id="PF00425">
    <property type="entry name" value="Chorismate_bind"/>
    <property type="match status" value="1"/>
</dbReference>
<dbReference type="KEGG" id="cmav:ABHF33_12775"/>
<dbReference type="SUPFAM" id="SSF56322">
    <property type="entry name" value="ADC synthase"/>
    <property type="match status" value="1"/>
</dbReference>
<dbReference type="InterPro" id="IPR015890">
    <property type="entry name" value="Chorismate_C"/>
</dbReference>
<accession>A0AAU7F7Q7</accession>
<evidence type="ECO:0000313" key="2">
    <source>
        <dbReference type="EMBL" id="XBL99931.1"/>
    </source>
</evidence>
<evidence type="ECO:0000259" key="1">
    <source>
        <dbReference type="Pfam" id="PF00425"/>
    </source>
</evidence>
<dbReference type="Gene3D" id="3.60.120.10">
    <property type="entry name" value="Anthranilate synthase"/>
    <property type="match status" value="1"/>
</dbReference>
<dbReference type="InterPro" id="IPR019999">
    <property type="entry name" value="Anth_synth_I-like"/>
</dbReference>
<dbReference type="NCBIfam" id="NF006563">
    <property type="entry name" value="PRK09070.1"/>
    <property type="match status" value="1"/>
</dbReference>
<dbReference type="PRINTS" id="PR00095">
    <property type="entry name" value="ANTSNTHASEI"/>
</dbReference>
<dbReference type="InterPro" id="IPR005801">
    <property type="entry name" value="ADC_synthase"/>
</dbReference>
<proteinExistence type="predicted"/>
<dbReference type="RefSeq" id="WP_348944307.1">
    <property type="nucleotide sequence ID" value="NZ_CP157355.1"/>
</dbReference>
<dbReference type="PANTHER" id="PTHR11236:SF9">
    <property type="entry name" value="ANTHRANILATE SYNTHASE COMPONENT 1"/>
    <property type="match status" value="1"/>
</dbReference>
<dbReference type="PANTHER" id="PTHR11236">
    <property type="entry name" value="AMINOBENZOATE/ANTHRANILATE SYNTHASE"/>
    <property type="match status" value="1"/>
</dbReference>
<dbReference type="AlphaFoldDB" id="A0AAU7F7Q7"/>